<evidence type="ECO:0000256" key="3">
    <source>
        <dbReference type="ARBA" id="ARBA00012756"/>
    </source>
</evidence>
<comment type="catalytic activity">
    <reaction evidence="1 8">
        <text>Hydrolysis of terminal non-reducing beta-D-galactose residues in beta-D-galactosides.</text>
        <dbReference type="EC" id="3.2.1.23"/>
    </reaction>
</comment>
<dbReference type="PRINTS" id="PR00132">
    <property type="entry name" value="GLHYDRLASE2"/>
</dbReference>
<keyword evidence="11" id="KW-1185">Reference proteome</keyword>
<dbReference type="GO" id="GO:0030246">
    <property type="term" value="F:carbohydrate binding"/>
    <property type="evidence" value="ECO:0007669"/>
    <property type="project" value="InterPro"/>
</dbReference>
<dbReference type="GO" id="GO:0009341">
    <property type="term" value="C:beta-galactosidase complex"/>
    <property type="evidence" value="ECO:0007669"/>
    <property type="project" value="InterPro"/>
</dbReference>
<sequence length="1013" mass="114220">MIVIPRNWENPSILHTNREPARAHYVPYADFESAKQGKRGRSPYYGTLNGAWKFRYYDSVTDVPDGFQRTDADLADWDELLVPSCWQTNGYDQLHYTNINYPFPCDPPFVPDRNPAGAYAREFEIPESWAEKDTYVVFEGVNSCFYVWVNGSFVGYSQGSRVPSEFRLTGLKTGVNRIAVLALKWCDGSYIEDQDAWRYSGIFRDVYLLARDKKHIRDVFIRQQLSDDLGSARLDIELETTGEVEATVRLIDKEGHEVGGGEIVLNGSGTISLAVDKPALWNAENPYLYRLSVRAGDEMLVFAVGVRSVEVIDGVFTVNGRAIKLKGVNRHDSHPSLGQTIPLHHMIRDLKLMKRHNVNTVRTSHYPNDPRFLDLCDELGFYVIDEADLECHGLGHGDPSDERGSHLLTDDPAWREAFVERAVRMVERDKNHACVLIWSMGNESGYGPNHIAMQEWTRERDPSRLVHYEGAAPHYKGSTNTDSLDMESRMYATVDAIEEYALDQANTKPLFLCEYSHAMGNGPGDLRDYWDVIYRYPKLMGGCVWEWTDHGIRTATPEGVPFFAYGGDFGDVPNDGNFCIDGLVTPDRKPHVGLLELKQVIAPVRIGLLGMTENGVSLEIANLRDFSDLSDIYVHWLLEENGNVVRQGTVWQLDAGPGATQRLELETSAGNGVRLLTLSTRTKEQSAWAEAGYELAFAQFELEAARPEAEQGTSDGSSFSRNARKLRIRQEGSELVLEGSDFRHSFDLAEGTLRGIAKHGLEMLSAPARLSIWRAPTDNDMHVKRQWLNEGYDRAGMKTYTCEWRRLDDANAEIAVSFALGGHTRKPILRGEAVWTFDGAGEISLAVNAEVREGLPYLPRFGLELTMPKGNEEVEYFGYGPHESYVDKRQSAKKGHYLTTVDDLFEPYIRPQENGARYGTEWAIASNELGMGLRFESDDPFSFGASHYSAGELARATHHHLLRKSEETYVNVDYKMSGVGSNSCGPELAERYRLAERAIKFRLRVKPVFKEDE</sequence>
<dbReference type="InterPro" id="IPR017853">
    <property type="entry name" value="GH"/>
</dbReference>
<evidence type="ECO:0000256" key="5">
    <source>
        <dbReference type="ARBA" id="ARBA00022801"/>
    </source>
</evidence>
<dbReference type="InterPro" id="IPR008979">
    <property type="entry name" value="Galactose-bd-like_sf"/>
</dbReference>
<dbReference type="EMBL" id="VNJJ01000016">
    <property type="protein sequence ID" value="TVX96481.1"/>
    <property type="molecule type" value="Genomic_DNA"/>
</dbReference>
<dbReference type="PANTHER" id="PTHR46323">
    <property type="entry name" value="BETA-GALACTOSIDASE"/>
    <property type="match status" value="1"/>
</dbReference>
<evidence type="ECO:0000256" key="4">
    <source>
        <dbReference type="ARBA" id="ARBA00013303"/>
    </source>
</evidence>
<dbReference type="InterPro" id="IPR006104">
    <property type="entry name" value="Glyco_hydro_2_N"/>
</dbReference>
<evidence type="ECO:0000256" key="2">
    <source>
        <dbReference type="ARBA" id="ARBA00007401"/>
    </source>
</evidence>
<proteinExistence type="inferred from homology"/>
<evidence type="ECO:0000256" key="8">
    <source>
        <dbReference type="RuleBase" id="RU361154"/>
    </source>
</evidence>
<keyword evidence="6 8" id="KW-0326">Glycosidase</keyword>
<comment type="similarity">
    <text evidence="2 8">Belongs to the glycosyl hydrolase 2 family.</text>
</comment>
<dbReference type="InterPro" id="IPR006102">
    <property type="entry name" value="Ig-like_GH2"/>
</dbReference>
<dbReference type="InterPro" id="IPR023230">
    <property type="entry name" value="Glyco_hydro_2_CS"/>
</dbReference>
<dbReference type="InterPro" id="IPR014718">
    <property type="entry name" value="GH-type_carb-bd"/>
</dbReference>
<dbReference type="FunFam" id="3.20.20.80:FF:000018">
    <property type="entry name" value="Beta-galactosidase"/>
    <property type="match status" value="1"/>
</dbReference>
<evidence type="ECO:0000313" key="11">
    <source>
        <dbReference type="Proteomes" id="UP000316330"/>
    </source>
</evidence>
<dbReference type="AlphaFoldDB" id="A0A559J9D9"/>
<dbReference type="InterPro" id="IPR006101">
    <property type="entry name" value="Glyco_hydro_2"/>
</dbReference>
<organism evidence="10 11">
    <name type="scientific">Cohnella terricola</name>
    <dbReference type="NCBI Taxonomy" id="1289167"/>
    <lineage>
        <taxon>Bacteria</taxon>
        <taxon>Bacillati</taxon>
        <taxon>Bacillota</taxon>
        <taxon>Bacilli</taxon>
        <taxon>Bacillales</taxon>
        <taxon>Paenibacillaceae</taxon>
        <taxon>Cohnella</taxon>
    </lineage>
</organism>
<feature type="domain" description="Beta galactosidase small chain/" evidence="9">
    <location>
        <begin position="736"/>
        <end position="1006"/>
    </location>
</feature>
<dbReference type="InterPro" id="IPR013783">
    <property type="entry name" value="Ig-like_fold"/>
</dbReference>
<dbReference type="SUPFAM" id="SSF49785">
    <property type="entry name" value="Galactose-binding domain-like"/>
    <property type="match status" value="1"/>
</dbReference>
<dbReference type="InterPro" id="IPR032312">
    <property type="entry name" value="LacZ_4"/>
</dbReference>
<dbReference type="Gene3D" id="3.20.20.80">
    <property type="entry name" value="Glycosidases"/>
    <property type="match status" value="1"/>
</dbReference>
<dbReference type="InterPro" id="IPR004199">
    <property type="entry name" value="B-gal_small/dom_5"/>
</dbReference>
<dbReference type="Gene3D" id="2.60.40.10">
    <property type="entry name" value="Immunoglobulins"/>
    <property type="match status" value="2"/>
</dbReference>
<name>A0A559J9D9_9BACL</name>
<dbReference type="Gene3D" id="2.60.120.260">
    <property type="entry name" value="Galactose-binding domain-like"/>
    <property type="match status" value="1"/>
</dbReference>
<gene>
    <name evidence="10" type="ORF">FPZ45_20995</name>
</gene>
<dbReference type="Proteomes" id="UP000316330">
    <property type="component" value="Unassembled WGS sequence"/>
</dbReference>
<dbReference type="OrthoDB" id="9762066at2"/>
<dbReference type="GO" id="GO:0004565">
    <property type="term" value="F:beta-galactosidase activity"/>
    <property type="evidence" value="ECO:0007669"/>
    <property type="project" value="UniProtKB-EC"/>
</dbReference>
<dbReference type="Pfam" id="PF02836">
    <property type="entry name" value="Glyco_hydro_2_C"/>
    <property type="match status" value="1"/>
</dbReference>
<dbReference type="SUPFAM" id="SSF74650">
    <property type="entry name" value="Galactose mutarotase-like"/>
    <property type="match status" value="1"/>
</dbReference>
<dbReference type="PROSITE" id="PS00719">
    <property type="entry name" value="GLYCOSYL_HYDROL_F2_1"/>
    <property type="match status" value="1"/>
</dbReference>
<dbReference type="PROSITE" id="PS00608">
    <property type="entry name" value="GLYCOSYL_HYDROL_F2_2"/>
    <property type="match status" value="1"/>
</dbReference>
<dbReference type="SUPFAM" id="SSF49303">
    <property type="entry name" value="beta-Galactosidase/glucuronidase domain"/>
    <property type="match status" value="2"/>
</dbReference>
<evidence type="ECO:0000256" key="6">
    <source>
        <dbReference type="ARBA" id="ARBA00023295"/>
    </source>
</evidence>
<dbReference type="InterPro" id="IPR011013">
    <property type="entry name" value="Gal_mutarotase_sf_dom"/>
</dbReference>
<dbReference type="InterPro" id="IPR036156">
    <property type="entry name" value="Beta-gal/glucu_dom_sf"/>
</dbReference>
<reference evidence="10 11" key="1">
    <citation type="submission" date="2019-07" db="EMBL/GenBank/DDBJ databases">
        <authorList>
            <person name="Kim J."/>
        </authorList>
    </citation>
    <scope>NUCLEOTIDE SEQUENCE [LARGE SCALE GENOMIC DNA]</scope>
    <source>
        <strain evidence="10 11">G13</strain>
    </source>
</reference>
<dbReference type="Gene3D" id="2.70.98.10">
    <property type="match status" value="1"/>
</dbReference>
<dbReference type="RefSeq" id="WP_144706176.1">
    <property type="nucleotide sequence ID" value="NZ_VNJJ01000016.1"/>
</dbReference>
<dbReference type="GO" id="GO:0005990">
    <property type="term" value="P:lactose catabolic process"/>
    <property type="evidence" value="ECO:0007669"/>
    <property type="project" value="TreeGrafter"/>
</dbReference>
<keyword evidence="5 8" id="KW-0378">Hydrolase</keyword>
<evidence type="ECO:0000256" key="7">
    <source>
        <dbReference type="ARBA" id="ARBA00032230"/>
    </source>
</evidence>
<dbReference type="Pfam" id="PF02929">
    <property type="entry name" value="Bgal_small_N"/>
    <property type="match status" value="1"/>
</dbReference>
<dbReference type="Pfam" id="PF02837">
    <property type="entry name" value="Glyco_hydro_2_N"/>
    <property type="match status" value="1"/>
</dbReference>
<dbReference type="SUPFAM" id="SSF51445">
    <property type="entry name" value="(Trans)glycosidases"/>
    <property type="match status" value="1"/>
</dbReference>
<protein>
    <recommendedName>
        <fullName evidence="4 8">Beta-galactosidase</fullName>
        <ecNumber evidence="3 8">3.2.1.23</ecNumber>
    </recommendedName>
    <alternativeName>
        <fullName evidence="7 8">Lactase</fullName>
    </alternativeName>
</protein>
<dbReference type="InterPro" id="IPR006103">
    <property type="entry name" value="Glyco_hydro_2_cat"/>
</dbReference>
<dbReference type="InterPro" id="IPR023232">
    <property type="entry name" value="Glyco_hydro_2_AS"/>
</dbReference>
<dbReference type="InterPro" id="IPR050347">
    <property type="entry name" value="Bact_Beta-galactosidase"/>
</dbReference>
<dbReference type="Pfam" id="PF00703">
    <property type="entry name" value="Glyco_hydro_2"/>
    <property type="match status" value="1"/>
</dbReference>
<dbReference type="Pfam" id="PF16353">
    <property type="entry name" value="LacZ_4"/>
    <property type="match status" value="1"/>
</dbReference>
<comment type="caution">
    <text evidence="10">The sequence shown here is derived from an EMBL/GenBank/DDBJ whole genome shotgun (WGS) entry which is preliminary data.</text>
</comment>
<evidence type="ECO:0000256" key="1">
    <source>
        <dbReference type="ARBA" id="ARBA00001412"/>
    </source>
</evidence>
<dbReference type="PANTHER" id="PTHR46323:SF2">
    <property type="entry name" value="BETA-GALACTOSIDASE"/>
    <property type="match status" value="1"/>
</dbReference>
<evidence type="ECO:0000313" key="10">
    <source>
        <dbReference type="EMBL" id="TVX96481.1"/>
    </source>
</evidence>
<evidence type="ECO:0000259" key="9">
    <source>
        <dbReference type="SMART" id="SM01038"/>
    </source>
</evidence>
<dbReference type="SMART" id="SM01038">
    <property type="entry name" value="Bgal_small_N"/>
    <property type="match status" value="1"/>
</dbReference>
<dbReference type="EC" id="3.2.1.23" evidence="3 8"/>
<accession>A0A559J9D9</accession>